<feature type="compositionally biased region" description="Low complexity" evidence="1">
    <location>
        <begin position="156"/>
        <end position="169"/>
    </location>
</feature>
<dbReference type="Gene3D" id="3.20.20.80">
    <property type="entry name" value="Glycosidases"/>
    <property type="match status" value="1"/>
</dbReference>
<evidence type="ECO:0000259" key="2">
    <source>
        <dbReference type="Pfam" id="PF08924"/>
    </source>
</evidence>
<proteinExistence type="predicted"/>
<evidence type="ECO:0000256" key="1">
    <source>
        <dbReference type="SAM" id="MobiDB-lite"/>
    </source>
</evidence>
<reference evidence="3 4" key="1">
    <citation type="submission" date="2018-07" db="EMBL/GenBank/DDBJ databases">
        <title>Draft genome of the type strain Streptomyces armeniacus ATCC 15676.</title>
        <authorList>
            <person name="Labana P."/>
            <person name="Gosse J.T."/>
            <person name="Boddy C.N."/>
        </authorList>
    </citation>
    <scope>NUCLEOTIDE SEQUENCE [LARGE SCALE GENOMIC DNA]</scope>
    <source>
        <strain evidence="3 4">ATCC 15676</strain>
    </source>
</reference>
<dbReference type="AlphaFoldDB" id="A0A345XTA9"/>
<gene>
    <name evidence="3" type="ORF">DVA86_21720</name>
</gene>
<evidence type="ECO:0000313" key="3">
    <source>
        <dbReference type="EMBL" id="AXK34875.1"/>
    </source>
</evidence>
<feature type="region of interest" description="Disordered" evidence="1">
    <location>
        <begin position="145"/>
        <end position="169"/>
    </location>
</feature>
<keyword evidence="4" id="KW-1185">Reference proteome</keyword>
<feature type="domain" description="Rv2525c-like glycoside hydrolase-like" evidence="2">
    <location>
        <begin position="201"/>
        <end position="410"/>
    </location>
</feature>
<dbReference type="KEGG" id="sarm:DVA86_21720"/>
<sequence length="413" mass="43164">MGAAASAGAVPEGTADGGAGPGDTRQVSHRGYDVTVPASWRVVDLAERPSACILFDTPTVYVGPAGSQQDCPAHAVGGAPSVWIRALDGTEPPAGARVLGKGAAASVAPDEDGESHVVVRGAGVLVSSFGGDKAADVLESAKLTADARPADGRSEAGGTAADTAGDTAGDVDASAAVEAPGTFRGRGFDACTAPGGKAMSAWRKTTNFRSVGIYIGGISRACAQPKLTADWVRHRVAGGWHPLPIYVGPQAPCEADRFAHTMSSDASTARGQGRRAAGAAVNKAKSLAIGPRSVLYYDIEGYNNDNSTCRRAVLSFLSGWTNQLHRAGYRSGVYSSISSGISDLSDTYRSDKFARPNHIWAAWWNGERNTAFRPYVPDGQWDNRQRVHQYRGGHSETHGGHTINIDSNYMSVH</sequence>
<dbReference type="Proteomes" id="UP000254425">
    <property type="component" value="Chromosome"/>
</dbReference>
<organism evidence="3 4">
    <name type="scientific">Streptomyces armeniacus</name>
    <dbReference type="NCBI Taxonomy" id="83291"/>
    <lineage>
        <taxon>Bacteria</taxon>
        <taxon>Bacillati</taxon>
        <taxon>Actinomycetota</taxon>
        <taxon>Actinomycetes</taxon>
        <taxon>Kitasatosporales</taxon>
        <taxon>Streptomycetaceae</taxon>
        <taxon>Streptomyces</taxon>
    </lineage>
</organism>
<evidence type="ECO:0000313" key="4">
    <source>
        <dbReference type="Proteomes" id="UP000254425"/>
    </source>
</evidence>
<dbReference type="InterPro" id="IPR015020">
    <property type="entry name" value="Rv2525c-like_Glyco_Hydro-like"/>
</dbReference>
<dbReference type="Pfam" id="PF08924">
    <property type="entry name" value="Rv2525c_GlyHyd-like"/>
    <property type="match status" value="1"/>
</dbReference>
<protein>
    <submittedName>
        <fullName evidence="3">DUF1906 domain-containing protein</fullName>
    </submittedName>
</protein>
<feature type="region of interest" description="Disordered" evidence="1">
    <location>
        <begin position="1"/>
        <end position="30"/>
    </location>
</feature>
<accession>A0A345XTA9</accession>
<dbReference type="EMBL" id="CP031320">
    <property type="protein sequence ID" value="AXK34875.1"/>
    <property type="molecule type" value="Genomic_DNA"/>
</dbReference>
<name>A0A345XTA9_9ACTN</name>
<dbReference type="SUPFAM" id="SSF51445">
    <property type="entry name" value="(Trans)glycosidases"/>
    <property type="match status" value="1"/>
</dbReference>
<dbReference type="InterPro" id="IPR017853">
    <property type="entry name" value="GH"/>
</dbReference>